<evidence type="ECO:0000259" key="4">
    <source>
        <dbReference type="PROSITE" id="PS01124"/>
    </source>
</evidence>
<evidence type="ECO:0000256" key="3">
    <source>
        <dbReference type="ARBA" id="ARBA00023163"/>
    </source>
</evidence>
<dbReference type="Gene3D" id="1.10.10.60">
    <property type="entry name" value="Homeodomain-like"/>
    <property type="match status" value="2"/>
</dbReference>
<reference evidence="5 6" key="1">
    <citation type="submission" date="2023-07" db="EMBL/GenBank/DDBJ databases">
        <title>Paenibacillus sp. JX-17 nov. isolated from soil.</title>
        <authorList>
            <person name="Wan Y."/>
            <person name="Liu B."/>
        </authorList>
    </citation>
    <scope>NUCLEOTIDE SEQUENCE [LARGE SCALE GENOMIC DNA]</scope>
    <source>
        <strain evidence="5 6">JX-17</strain>
    </source>
</reference>
<protein>
    <submittedName>
        <fullName evidence="5">AraC family transcriptional regulator</fullName>
    </submittedName>
</protein>
<dbReference type="Proteomes" id="UP001240171">
    <property type="component" value="Unassembled WGS sequence"/>
</dbReference>
<dbReference type="InterPro" id="IPR014710">
    <property type="entry name" value="RmlC-like_jellyroll"/>
</dbReference>
<comment type="caution">
    <text evidence="5">The sequence shown here is derived from an EMBL/GenBank/DDBJ whole genome shotgun (WGS) entry which is preliminary data.</text>
</comment>
<sequence length="318" mass="36178">MASAFIPPELGQSLRETIIPDVKTTLNLFGMHLRKVAGEWNYPIHAHPQYEFNYVLEGVQTMVVNNNSFTQQAGDLVLLRPGDSHSSRSGDGRPFTYFCIHFDIDDKILISLLSRLDHVLFKSDSAITRRLAPVLHKLVEISANVNGNITMSQRMRLQSAVFDLFGQLWEAFSIDDHLLSSNTYEKVELAHQIRGRLQGLIYQQFKHDGAGENHYGVDDIAAELGISTSHCYRVFREVFGLSPRTFLSDQTLHEAKVLLEDPRLSVSQISGILGYRDIAHFSRQFKRWYGLSPRQYRDSRNWMPADPLHAPDSGDTPH</sequence>
<dbReference type="PANTHER" id="PTHR43280:SF2">
    <property type="entry name" value="HTH-TYPE TRANSCRIPTIONAL REGULATOR EXSA"/>
    <property type="match status" value="1"/>
</dbReference>
<feature type="domain" description="HTH araC/xylS-type" evidence="4">
    <location>
        <begin position="195"/>
        <end position="299"/>
    </location>
</feature>
<dbReference type="Pfam" id="PF12833">
    <property type="entry name" value="HTH_18"/>
    <property type="match status" value="1"/>
</dbReference>
<gene>
    <name evidence="5" type="ORF">Q5741_02690</name>
</gene>
<evidence type="ECO:0000256" key="1">
    <source>
        <dbReference type="ARBA" id="ARBA00023015"/>
    </source>
</evidence>
<evidence type="ECO:0000256" key="2">
    <source>
        <dbReference type="ARBA" id="ARBA00023125"/>
    </source>
</evidence>
<dbReference type="SUPFAM" id="SSF51215">
    <property type="entry name" value="Regulatory protein AraC"/>
    <property type="match status" value="1"/>
</dbReference>
<dbReference type="PROSITE" id="PS01124">
    <property type="entry name" value="HTH_ARAC_FAMILY_2"/>
    <property type="match status" value="1"/>
</dbReference>
<evidence type="ECO:0000313" key="6">
    <source>
        <dbReference type="Proteomes" id="UP001240171"/>
    </source>
</evidence>
<keyword evidence="1" id="KW-0805">Transcription regulation</keyword>
<dbReference type="InterPro" id="IPR018060">
    <property type="entry name" value="HTH_AraC"/>
</dbReference>
<accession>A0ABT9C8T6</accession>
<keyword evidence="6" id="KW-1185">Reference proteome</keyword>
<dbReference type="RefSeq" id="WP_305022490.1">
    <property type="nucleotide sequence ID" value="NZ_JAUQTB010000001.1"/>
</dbReference>
<dbReference type="SUPFAM" id="SSF46689">
    <property type="entry name" value="Homeodomain-like"/>
    <property type="match status" value="2"/>
</dbReference>
<dbReference type="Pfam" id="PF02311">
    <property type="entry name" value="AraC_binding"/>
    <property type="match status" value="1"/>
</dbReference>
<dbReference type="InterPro" id="IPR003313">
    <property type="entry name" value="AraC-bd"/>
</dbReference>
<dbReference type="Gene3D" id="2.60.120.10">
    <property type="entry name" value="Jelly Rolls"/>
    <property type="match status" value="1"/>
</dbReference>
<dbReference type="InterPro" id="IPR009057">
    <property type="entry name" value="Homeodomain-like_sf"/>
</dbReference>
<keyword evidence="2" id="KW-0238">DNA-binding</keyword>
<dbReference type="EMBL" id="JAUQTB010000001">
    <property type="protein sequence ID" value="MDO7905320.1"/>
    <property type="molecule type" value="Genomic_DNA"/>
</dbReference>
<name>A0ABT9C8T6_9BACL</name>
<dbReference type="SMART" id="SM00342">
    <property type="entry name" value="HTH_ARAC"/>
    <property type="match status" value="1"/>
</dbReference>
<dbReference type="PANTHER" id="PTHR43280">
    <property type="entry name" value="ARAC-FAMILY TRANSCRIPTIONAL REGULATOR"/>
    <property type="match status" value="1"/>
</dbReference>
<evidence type="ECO:0000313" key="5">
    <source>
        <dbReference type="EMBL" id="MDO7905320.1"/>
    </source>
</evidence>
<proteinExistence type="predicted"/>
<dbReference type="InterPro" id="IPR037923">
    <property type="entry name" value="HTH-like"/>
</dbReference>
<organism evidence="5 6">
    <name type="scientific">Paenibacillus lacisoli</name>
    <dbReference type="NCBI Taxonomy" id="3064525"/>
    <lineage>
        <taxon>Bacteria</taxon>
        <taxon>Bacillati</taxon>
        <taxon>Bacillota</taxon>
        <taxon>Bacilli</taxon>
        <taxon>Bacillales</taxon>
        <taxon>Paenibacillaceae</taxon>
        <taxon>Paenibacillus</taxon>
    </lineage>
</organism>
<keyword evidence="3" id="KW-0804">Transcription</keyword>
<dbReference type="InterPro" id="IPR020449">
    <property type="entry name" value="Tscrpt_reg_AraC-type_HTH"/>
</dbReference>
<dbReference type="PRINTS" id="PR00032">
    <property type="entry name" value="HTHARAC"/>
</dbReference>